<protein>
    <submittedName>
        <fullName evidence="1">Fatty acyl-CoA reductase wat</fullName>
    </submittedName>
</protein>
<name>A0A8X6UW06_NEPPI</name>
<dbReference type="AlphaFoldDB" id="A0A8X6UW06"/>
<dbReference type="OrthoDB" id="6431417at2759"/>
<gene>
    <name evidence="1" type="primary">wat_3</name>
    <name evidence="1" type="ORF">NPIL_262201</name>
</gene>
<dbReference type="Pfam" id="PF03564">
    <property type="entry name" value="DUF1759"/>
    <property type="match status" value="1"/>
</dbReference>
<sequence>MLPEEQSEFAEFEEKYFEIKAKYQSTVDSLNGSSIVNSSSIISENCSINNFKFPRLNIPQFSGKYSDWLTLKDVYVASVHNKLLANVQKFQYVIGLLAECPTIKHIPVSETTYEEAWNKLLIRYDKKKSDRYIINQNIP</sequence>
<evidence type="ECO:0000313" key="1">
    <source>
        <dbReference type="EMBL" id="GFU61381.1"/>
    </source>
</evidence>
<dbReference type="InterPro" id="IPR005312">
    <property type="entry name" value="DUF1759"/>
</dbReference>
<organism evidence="1 2">
    <name type="scientific">Nephila pilipes</name>
    <name type="common">Giant wood spider</name>
    <name type="synonym">Nephila maculata</name>
    <dbReference type="NCBI Taxonomy" id="299642"/>
    <lineage>
        <taxon>Eukaryota</taxon>
        <taxon>Metazoa</taxon>
        <taxon>Ecdysozoa</taxon>
        <taxon>Arthropoda</taxon>
        <taxon>Chelicerata</taxon>
        <taxon>Arachnida</taxon>
        <taxon>Araneae</taxon>
        <taxon>Araneomorphae</taxon>
        <taxon>Entelegynae</taxon>
        <taxon>Araneoidea</taxon>
        <taxon>Nephilidae</taxon>
        <taxon>Nephila</taxon>
    </lineage>
</organism>
<reference evidence="1" key="1">
    <citation type="submission" date="2020-08" db="EMBL/GenBank/DDBJ databases">
        <title>Multicomponent nature underlies the extraordinary mechanical properties of spider dragline silk.</title>
        <authorList>
            <person name="Kono N."/>
            <person name="Nakamura H."/>
            <person name="Mori M."/>
            <person name="Yoshida Y."/>
            <person name="Ohtoshi R."/>
            <person name="Malay A.D."/>
            <person name="Moran D.A.P."/>
            <person name="Tomita M."/>
            <person name="Numata K."/>
            <person name="Arakawa K."/>
        </authorList>
    </citation>
    <scope>NUCLEOTIDE SEQUENCE</scope>
</reference>
<dbReference type="Proteomes" id="UP000887013">
    <property type="component" value="Unassembled WGS sequence"/>
</dbReference>
<proteinExistence type="predicted"/>
<comment type="caution">
    <text evidence="1">The sequence shown here is derived from an EMBL/GenBank/DDBJ whole genome shotgun (WGS) entry which is preliminary data.</text>
</comment>
<evidence type="ECO:0000313" key="2">
    <source>
        <dbReference type="Proteomes" id="UP000887013"/>
    </source>
</evidence>
<keyword evidence="2" id="KW-1185">Reference proteome</keyword>
<dbReference type="EMBL" id="BMAW01040887">
    <property type="protein sequence ID" value="GFU61381.1"/>
    <property type="molecule type" value="Genomic_DNA"/>
</dbReference>
<accession>A0A8X6UW06</accession>